<name>A0ABS5K4B4_9BACT</name>
<evidence type="ECO:0000256" key="3">
    <source>
        <dbReference type="PROSITE-ProRule" id="PRU00284"/>
    </source>
</evidence>
<keyword evidence="1" id="KW-0145">Chemotaxis</keyword>
<reference evidence="7 8" key="1">
    <citation type="journal article" date="2014" name="Int. J. Syst. Evol. Microbiol.">
        <title>Carboxylicivirga gen. nov. in the family Marinilabiliaceae with two novel species, Carboxylicivirga mesophila sp. nov. and Carboxylicivirga taeanensis sp. nov., and reclassification of Cytophaga fermentans as Saccharicrinis fermentans gen. nov., comb. nov.</title>
        <authorList>
            <person name="Yang S.H."/>
            <person name="Seo H.S."/>
            <person name="Woo J.H."/>
            <person name="Oh H.M."/>
            <person name="Jang H."/>
            <person name="Lee J.H."/>
            <person name="Kim S.J."/>
            <person name="Kwon K.K."/>
        </authorList>
    </citation>
    <scope>NUCLEOTIDE SEQUENCE [LARGE SCALE GENOMIC DNA]</scope>
    <source>
        <strain evidence="7 8">JCM 18290</strain>
    </source>
</reference>
<dbReference type="EMBL" id="JAGUCN010000001">
    <property type="protein sequence ID" value="MBS2209807.1"/>
    <property type="molecule type" value="Genomic_DNA"/>
</dbReference>
<dbReference type="CDD" id="cd06225">
    <property type="entry name" value="HAMP"/>
    <property type="match status" value="1"/>
</dbReference>
<dbReference type="Pfam" id="PF00015">
    <property type="entry name" value="MCPsignal"/>
    <property type="match status" value="1"/>
</dbReference>
<evidence type="ECO:0000259" key="5">
    <source>
        <dbReference type="PROSITE" id="PS50111"/>
    </source>
</evidence>
<feature type="transmembrane region" description="Helical" evidence="4">
    <location>
        <begin position="12"/>
        <end position="33"/>
    </location>
</feature>
<dbReference type="PANTHER" id="PTHR43531">
    <property type="entry name" value="PROTEIN ICFG"/>
    <property type="match status" value="1"/>
</dbReference>
<dbReference type="InterPro" id="IPR004089">
    <property type="entry name" value="MCPsignal_dom"/>
</dbReference>
<dbReference type="PANTHER" id="PTHR43531:SF11">
    <property type="entry name" value="METHYL-ACCEPTING CHEMOTAXIS PROTEIN 3"/>
    <property type="match status" value="1"/>
</dbReference>
<dbReference type="InterPro" id="IPR003660">
    <property type="entry name" value="HAMP_dom"/>
</dbReference>
<comment type="similarity">
    <text evidence="2">Belongs to the methyl-accepting chemotaxis (MCP) protein family.</text>
</comment>
<dbReference type="Proteomes" id="UP000721861">
    <property type="component" value="Unassembled WGS sequence"/>
</dbReference>
<dbReference type="Gene3D" id="3.30.450.20">
    <property type="entry name" value="PAS domain"/>
    <property type="match status" value="1"/>
</dbReference>
<keyword evidence="4" id="KW-0472">Membrane</keyword>
<evidence type="ECO:0000313" key="7">
    <source>
        <dbReference type="EMBL" id="MBS2209807.1"/>
    </source>
</evidence>
<comment type="caution">
    <text evidence="7">The sequence shown here is derived from an EMBL/GenBank/DDBJ whole genome shotgun (WGS) entry which is preliminary data.</text>
</comment>
<dbReference type="Gene3D" id="1.10.287.950">
    <property type="entry name" value="Methyl-accepting chemotaxis protein"/>
    <property type="match status" value="1"/>
</dbReference>
<dbReference type="RefSeq" id="WP_212223617.1">
    <property type="nucleotide sequence ID" value="NZ_JAGUCN010000001.1"/>
</dbReference>
<keyword evidence="4" id="KW-0812">Transmembrane</keyword>
<dbReference type="SMART" id="SM00304">
    <property type="entry name" value="HAMP"/>
    <property type="match status" value="1"/>
</dbReference>
<accession>A0ABS5K4B4</accession>
<dbReference type="InterPro" id="IPR051310">
    <property type="entry name" value="MCP_chemotaxis"/>
</dbReference>
<sequence length="605" mass="66285">MQLRSIRSKILLSFGAVVFMVIAAVSFTFYYSVSNTLTENIRTQQLHSFLEASQSNLRAGFEKAIETSISLASDPLISNWFENDESNEDIKSLCLDKIDSAVDEFGYLTAFAVNNRTRNFWSKGHVLLDVISEDDPDDVWFFNTIKDSHKRIQTNLDFNRELNQSALFINVIMGSAENPLGVAGVGMNIDFLVNELTQRKFSAGSKLWVVDDSGIIKLAQDNNDINTSLNEVLGEVASEIVNAVDKGLISEYMIDDEANEIVYMNIGNTGHKIIMSVPTYELVSMLNPIRNITFVIGTIFLLLALILAFFISKSLAQPILQLNKVAHSLSEGDLGVNIDAELTTRADEIGQLALTFSKMTDKISEVISQTKQTALLISEGGTKLTDSANELSSRSMQQATSTEEVSASMEEMGANISQNADNSKQTENIMSQAFKETSDGGEIVKRAVEGIKLIAEKVQIIEEIAMQTNILSLNAAVEAARAGEEGKGFAVVAAEVRKLAERSRESANEIREKATAGVDIAIRAGEIFESLVPDIQRAYNLVSEISAASMEQNEGSKQVNKAILELDTVSQGNAAAADKISDLSESFSEEVQKLNEVISFFKINE</sequence>
<dbReference type="SUPFAM" id="SSF58104">
    <property type="entry name" value="Methyl-accepting chemotaxis protein (MCP) signaling domain"/>
    <property type="match status" value="1"/>
</dbReference>
<evidence type="ECO:0000256" key="4">
    <source>
        <dbReference type="SAM" id="Phobius"/>
    </source>
</evidence>
<feature type="domain" description="Methyl-accepting transducer" evidence="5">
    <location>
        <begin position="373"/>
        <end position="588"/>
    </location>
</feature>
<keyword evidence="3" id="KW-0807">Transducer</keyword>
<keyword evidence="4" id="KW-1133">Transmembrane helix</keyword>
<protein>
    <submittedName>
        <fullName evidence="7">HAMP domain-containing protein</fullName>
    </submittedName>
</protein>
<keyword evidence="8" id="KW-1185">Reference proteome</keyword>
<evidence type="ECO:0000259" key="6">
    <source>
        <dbReference type="PROSITE" id="PS50885"/>
    </source>
</evidence>
<evidence type="ECO:0000313" key="8">
    <source>
        <dbReference type="Proteomes" id="UP000721861"/>
    </source>
</evidence>
<feature type="transmembrane region" description="Helical" evidence="4">
    <location>
        <begin position="292"/>
        <end position="311"/>
    </location>
</feature>
<dbReference type="PROSITE" id="PS50885">
    <property type="entry name" value="HAMP"/>
    <property type="match status" value="1"/>
</dbReference>
<organism evidence="7 8">
    <name type="scientific">Carboxylicivirga mesophila</name>
    <dbReference type="NCBI Taxonomy" id="1166478"/>
    <lineage>
        <taxon>Bacteria</taxon>
        <taxon>Pseudomonadati</taxon>
        <taxon>Bacteroidota</taxon>
        <taxon>Bacteroidia</taxon>
        <taxon>Marinilabiliales</taxon>
        <taxon>Marinilabiliaceae</taxon>
        <taxon>Carboxylicivirga</taxon>
    </lineage>
</organism>
<dbReference type="PROSITE" id="PS50111">
    <property type="entry name" value="CHEMOTAXIS_TRANSDUC_2"/>
    <property type="match status" value="1"/>
</dbReference>
<evidence type="ECO:0000256" key="2">
    <source>
        <dbReference type="ARBA" id="ARBA00029447"/>
    </source>
</evidence>
<gene>
    <name evidence="7" type="ORF">KEM09_00220</name>
</gene>
<feature type="domain" description="HAMP" evidence="6">
    <location>
        <begin position="313"/>
        <end position="368"/>
    </location>
</feature>
<dbReference type="Pfam" id="PF00672">
    <property type="entry name" value="HAMP"/>
    <property type="match status" value="1"/>
</dbReference>
<dbReference type="SMART" id="SM00283">
    <property type="entry name" value="MA"/>
    <property type="match status" value="1"/>
</dbReference>
<proteinExistence type="inferred from homology"/>
<evidence type="ECO:0000256" key="1">
    <source>
        <dbReference type="ARBA" id="ARBA00022500"/>
    </source>
</evidence>